<evidence type="ECO:0000313" key="2">
    <source>
        <dbReference type="Proteomes" id="UP000664628"/>
    </source>
</evidence>
<accession>A0ABS3JC13</accession>
<comment type="caution">
    <text evidence="1">The sequence shown here is derived from an EMBL/GenBank/DDBJ whole genome shotgun (WGS) entry which is preliminary data.</text>
</comment>
<gene>
    <name evidence="1" type="ORF">J2I46_02970</name>
</gene>
<evidence type="ECO:0000313" key="1">
    <source>
        <dbReference type="EMBL" id="MBO0947526.1"/>
    </source>
</evidence>
<dbReference type="Proteomes" id="UP000664628">
    <property type="component" value="Unassembled WGS sequence"/>
</dbReference>
<dbReference type="RefSeq" id="WP_207327434.1">
    <property type="nucleotide sequence ID" value="NZ_JAFMYW010000001.1"/>
</dbReference>
<dbReference type="InterPro" id="IPR021146">
    <property type="entry name" value="Phage_gp6-like_head-tail"/>
</dbReference>
<reference evidence="1 2" key="1">
    <citation type="submission" date="2021-03" db="EMBL/GenBank/DDBJ databases">
        <title>Fibrella sp. HMF5405 genome sequencing and assembly.</title>
        <authorList>
            <person name="Kang H."/>
            <person name="Kim H."/>
            <person name="Bae S."/>
            <person name="Joh K."/>
        </authorList>
    </citation>
    <scope>NUCLEOTIDE SEQUENCE [LARGE SCALE GENOMIC DNA]</scope>
    <source>
        <strain evidence="1 2">HMF5405</strain>
    </source>
</reference>
<organism evidence="1 2">
    <name type="scientific">Fibrella forsythiae</name>
    <dbReference type="NCBI Taxonomy" id="2817061"/>
    <lineage>
        <taxon>Bacteria</taxon>
        <taxon>Pseudomonadati</taxon>
        <taxon>Bacteroidota</taxon>
        <taxon>Cytophagia</taxon>
        <taxon>Cytophagales</taxon>
        <taxon>Spirosomataceae</taxon>
        <taxon>Fibrella</taxon>
    </lineage>
</organism>
<dbReference type="Pfam" id="PF05135">
    <property type="entry name" value="Phage_connect_1"/>
    <property type="match status" value="1"/>
</dbReference>
<dbReference type="CDD" id="cd08054">
    <property type="entry name" value="gp6"/>
    <property type="match status" value="1"/>
</dbReference>
<sequence length="165" mass="17702">MTYADTPAVRLTRLTQPPLGDYLPMLKKRLGIDFDDHNDLLEGAIAAAVGKVETFTRHLLSQCQVQVSYGPGLIDAEIPFGPIIAPPDDLPVGATLTDEPFATLQYANSSALTVLTYKAGYSGPALVPAQFKTAVVILAAELSGFGEPGNWKALVVEFRRATWAD</sequence>
<dbReference type="EMBL" id="JAFMYW010000001">
    <property type="protein sequence ID" value="MBO0947526.1"/>
    <property type="molecule type" value="Genomic_DNA"/>
</dbReference>
<keyword evidence="2" id="KW-1185">Reference proteome</keyword>
<name>A0ABS3JC13_9BACT</name>
<proteinExistence type="predicted"/>
<protein>
    <submittedName>
        <fullName evidence="1">Phage head-tail connector protein</fullName>
    </submittedName>
</protein>